<evidence type="ECO:0000313" key="3">
    <source>
        <dbReference type="Proteomes" id="UP000230069"/>
    </source>
</evidence>
<feature type="coiled-coil region" evidence="1">
    <location>
        <begin position="73"/>
        <end position="128"/>
    </location>
</feature>
<keyword evidence="3" id="KW-1185">Reference proteome</keyword>
<organism evidence="2 3">
    <name type="scientific">Aquilegia coerulea</name>
    <name type="common">Rocky mountain columbine</name>
    <dbReference type="NCBI Taxonomy" id="218851"/>
    <lineage>
        <taxon>Eukaryota</taxon>
        <taxon>Viridiplantae</taxon>
        <taxon>Streptophyta</taxon>
        <taxon>Embryophyta</taxon>
        <taxon>Tracheophyta</taxon>
        <taxon>Spermatophyta</taxon>
        <taxon>Magnoliopsida</taxon>
        <taxon>Ranunculales</taxon>
        <taxon>Ranunculaceae</taxon>
        <taxon>Thalictroideae</taxon>
        <taxon>Aquilegia</taxon>
    </lineage>
</organism>
<dbReference type="InParanoid" id="A0A2G5D125"/>
<accession>A0A2G5D125</accession>
<evidence type="ECO:0000313" key="2">
    <source>
        <dbReference type="EMBL" id="PIA37213.1"/>
    </source>
</evidence>
<proteinExistence type="predicted"/>
<dbReference type="OrthoDB" id="1938107at2759"/>
<dbReference type="AlphaFoldDB" id="A0A2G5D125"/>
<protein>
    <submittedName>
        <fullName evidence="2">Uncharacterized protein</fullName>
    </submittedName>
</protein>
<dbReference type="STRING" id="218851.A0A2G5D125"/>
<gene>
    <name evidence="2" type="ORF">AQUCO_03000064v1</name>
</gene>
<dbReference type="PANTHER" id="PTHR36402">
    <property type="entry name" value="EXPRESSED PROTEIN"/>
    <property type="match status" value="1"/>
</dbReference>
<sequence>MAATRRIIRSSSSSFPIIKSLFPQITRLMTTAKHHHHNEHEYSNPCDFLGSWKPLKDPKEAQAKLAMLRRDYAKQMKELRKEYFNEMELQRQEKQIKDEAKKEALRIAKQERKAAKAALSQVKAAERKVVEEEFRQTLMKERAEKLEYWKMREKQVEEKKKEKKELLRRKSSKWISETELQKKTLEAFVDTARF</sequence>
<dbReference type="FunCoup" id="A0A2G5D125">
    <property type="interactions" value="1035"/>
</dbReference>
<dbReference type="PANTHER" id="PTHR36402:SF1">
    <property type="entry name" value="EXPRESSED PROTEIN"/>
    <property type="match status" value="1"/>
</dbReference>
<dbReference type="EMBL" id="KZ305047">
    <property type="protein sequence ID" value="PIA37213.1"/>
    <property type="molecule type" value="Genomic_DNA"/>
</dbReference>
<evidence type="ECO:0000256" key="1">
    <source>
        <dbReference type="SAM" id="Coils"/>
    </source>
</evidence>
<name>A0A2G5D125_AQUCA</name>
<dbReference type="Proteomes" id="UP000230069">
    <property type="component" value="Unassembled WGS sequence"/>
</dbReference>
<keyword evidence="1" id="KW-0175">Coiled coil</keyword>
<reference evidence="2 3" key="1">
    <citation type="submission" date="2017-09" db="EMBL/GenBank/DDBJ databases">
        <title>WGS assembly of Aquilegia coerulea Goldsmith.</title>
        <authorList>
            <person name="Hodges S."/>
            <person name="Kramer E."/>
            <person name="Nordborg M."/>
            <person name="Tomkins J."/>
            <person name="Borevitz J."/>
            <person name="Derieg N."/>
            <person name="Yan J."/>
            <person name="Mihaltcheva S."/>
            <person name="Hayes R.D."/>
            <person name="Rokhsar D."/>
        </authorList>
    </citation>
    <scope>NUCLEOTIDE SEQUENCE [LARGE SCALE GENOMIC DNA]</scope>
    <source>
        <strain evidence="3">cv. Goldsmith</strain>
    </source>
</reference>